<feature type="transmembrane region" description="Helical" evidence="2">
    <location>
        <begin position="184"/>
        <end position="206"/>
    </location>
</feature>
<feature type="region of interest" description="Disordered" evidence="1">
    <location>
        <begin position="1"/>
        <end position="34"/>
    </location>
</feature>
<gene>
    <name evidence="4" type="ORF">C8F04DRAFT_673806</name>
</gene>
<dbReference type="EMBL" id="JARJCM010000078">
    <property type="protein sequence ID" value="KAJ7031806.1"/>
    <property type="molecule type" value="Genomic_DNA"/>
</dbReference>
<keyword evidence="2" id="KW-0812">Transmembrane</keyword>
<protein>
    <recommendedName>
        <fullName evidence="3">DUF6535 domain-containing protein</fullName>
    </recommendedName>
</protein>
<keyword evidence="2" id="KW-1133">Transmembrane helix</keyword>
<comment type="caution">
    <text evidence="4">The sequence shown here is derived from an EMBL/GenBank/DDBJ whole genome shotgun (WGS) entry which is preliminary data.</text>
</comment>
<accession>A0AAD6X1W8</accession>
<feature type="compositionally biased region" description="Polar residues" evidence="1">
    <location>
        <begin position="10"/>
        <end position="23"/>
    </location>
</feature>
<evidence type="ECO:0000256" key="1">
    <source>
        <dbReference type="SAM" id="MobiDB-lite"/>
    </source>
</evidence>
<dbReference type="AlphaFoldDB" id="A0AAD6X1W8"/>
<evidence type="ECO:0000313" key="5">
    <source>
        <dbReference type="Proteomes" id="UP001218188"/>
    </source>
</evidence>
<evidence type="ECO:0000256" key="2">
    <source>
        <dbReference type="SAM" id="Phobius"/>
    </source>
</evidence>
<reference evidence="4" key="1">
    <citation type="submission" date="2023-03" db="EMBL/GenBank/DDBJ databases">
        <title>Massive genome expansion in bonnet fungi (Mycena s.s.) driven by repeated elements and novel gene families across ecological guilds.</title>
        <authorList>
            <consortium name="Lawrence Berkeley National Laboratory"/>
            <person name="Harder C.B."/>
            <person name="Miyauchi S."/>
            <person name="Viragh M."/>
            <person name="Kuo A."/>
            <person name="Thoen E."/>
            <person name="Andreopoulos B."/>
            <person name="Lu D."/>
            <person name="Skrede I."/>
            <person name="Drula E."/>
            <person name="Henrissat B."/>
            <person name="Morin E."/>
            <person name="Kohler A."/>
            <person name="Barry K."/>
            <person name="LaButti K."/>
            <person name="Morin E."/>
            <person name="Salamov A."/>
            <person name="Lipzen A."/>
            <person name="Mereny Z."/>
            <person name="Hegedus B."/>
            <person name="Baldrian P."/>
            <person name="Stursova M."/>
            <person name="Weitz H."/>
            <person name="Taylor A."/>
            <person name="Grigoriev I.V."/>
            <person name="Nagy L.G."/>
            <person name="Martin F."/>
            <person name="Kauserud H."/>
        </authorList>
    </citation>
    <scope>NUCLEOTIDE SEQUENCE</scope>
    <source>
        <strain evidence="4">CBHHK200</strain>
    </source>
</reference>
<organism evidence="4 5">
    <name type="scientific">Mycena alexandri</name>
    <dbReference type="NCBI Taxonomy" id="1745969"/>
    <lineage>
        <taxon>Eukaryota</taxon>
        <taxon>Fungi</taxon>
        <taxon>Dikarya</taxon>
        <taxon>Basidiomycota</taxon>
        <taxon>Agaricomycotina</taxon>
        <taxon>Agaricomycetes</taxon>
        <taxon>Agaricomycetidae</taxon>
        <taxon>Agaricales</taxon>
        <taxon>Marasmiineae</taxon>
        <taxon>Mycenaceae</taxon>
        <taxon>Mycena</taxon>
    </lineage>
</organism>
<keyword evidence="5" id="KW-1185">Reference proteome</keyword>
<evidence type="ECO:0000259" key="3">
    <source>
        <dbReference type="Pfam" id="PF20153"/>
    </source>
</evidence>
<feature type="transmembrane region" description="Helical" evidence="2">
    <location>
        <begin position="275"/>
        <end position="298"/>
    </location>
</feature>
<evidence type="ECO:0000313" key="4">
    <source>
        <dbReference type="EMBL" id="KAJ7031806.1"/>
    </source>
</evidence>
<dbReference type="InterPro" id="IPR045338">
    <property type="entry name" value="DUF6535"/>
</dbReference>
<proteinExistence type="predicted"/>
<dbReference type="Proteomes" id="UP001218188">
    <property type="component" value="Unassembled WGS sequence"/>
</dbReference>
<keyword evidence="2" id="KW-0472">Membrane</keyword>
<dbReference type="Pfam" id="PF20153">
    <property type="entry name" value="DUF6535"/>
    <property type="match status" value="1"/>
</dbReference>
<feature type="domain" description="DUF6535" evidence="3">
    <location>
        <begin position="88"/>
        <end position="262"/>
    </location>
</feature>
<feature type="transmembrane region" description="Helical" evidence="2">
    <location>
        <begin position="242"/>
        <end position="263"/>
    </location>
</feature>
<name>A0AAD6X1W8_9AGAR</name>
<feature type="transmembrane region" description="Helical" evidence="2">
    <location>
        <begin position="113"/>
        <end position="133"/>
    </location>
</feature>
<sequence length="777" mass="84781">MAVGFPASAETVQPISTSQSPSFELSEGPGHAPEALHSEEAQNSIYTRLALLMEEQNVLLRRMDQRQAAADISQQPMPEVPATSSSAWNALLRSALTDTIQPQVDRWRSGLDALLVFLGLFSGIVTAFFVGSLSTLQPDPTARTNELLANLTDIVISLGGNPSLNVAQPAIFHPDRTDVRLNSLWALSLVLSLTLAALAVVCRGFLNMAAFSRDAKASNKLVDIKSRWVATERILGTSVESLPLFLIVPVLLFIIGLLDTLFSSALPLSPAPAPILVASGISLFFFCALISFLFFTAVDSSLNPTTSPFQTTFSQIFHQRLRPALSSLFSKLHQRPLSVGYTFGRPTETDALSFIGKEEAYKLSLDAKVYHEVIQTTHDDDSLDHASAALFEVLKRSIHPAGYGPRIGPLANEEHATFLHLLTPEASMRSSRTAAQVIIRLHADYLSSVSYSDAQVSDLVPALAEAAKRSCLGNTLSALWDSPFLRAMSVIVDPDLALRDHAPTVWVLASSYASWDHLPSKKDETSRHGAVLSLLLKVVMGKLLQALVNSTRATEPGIVDSILSPQFDLGEPLNLRHLLSAMLHVPSHDDLTLLVLWLFRISSSRTIIVAAYENVEDVATEQLAHLGAGQSEMFPTIVATIGQVALAQENFADHELLLQLCNLTVFKAIPEQERFTHPRMRHELFNLFDTLLTVANASPLPLPGSTLMNDLIVVREVLATFLGGSTDMLPSIDLPGTVKNAEIEHLLGQFASIHTHGMRELPTNTDDRRLKYISPHL</sequence>